<organism evidence="1 2">
    <name type="scientific">Methylomirabilis oxygeniifera</name>
    <dbReference type="NCBI Taxonomy" id="671143"/>
    <lineage>
        <taxon>Bacteria</taxon>
        <taxon>Candidatus Methylomirabilota</taxon>
        <taxon>Candidatus Methylomirabilia</taxon>
        <taxon>Candidatus Methylomirabilales</taxon>
        <taxon>Candidatus Methylomirabilaceae</taxon>
        <taxon>Candidatus Methylomirabilis</taxon>
    </lineage>
</organism>
<dbReference type="Proteomes" id="UP000006898">
    <property type="component" value="Chromosome"/>
</dbReference>
<dbReference type="InterPro" id="IPR010985">
    <property type="entry name" value="Ribbon_hlx_hlx"/>
</dbReference>
<dbReference type="HOGENOM" id="CLU_2664260_0_0_0"/>
<evidence type="ECO:0000313" key="1">
    <source>
        <dbReference type="EMBL" id="CBE69814.1"/>
    </source>
</evidence>
<dbReference type="GO" id="GO:0006355">
    <property type="term" value="P:regulation of DNA-templated transcription"/>
    <property type="evidence" value="ECO:0007669"/>
    <property type="project" value="InterPro"/>
</dbReference>
<accession>D5MKX4</accession>
<dbReference type="SUPFAM" id="SSF47598">
    <property type="entry name" value="Ribbon-helix-helix"/>
    <property type="match status" value="1"/>
</dbReference>
<dbReference type="KEGG" id="mox:DAMO_2741"/>
<reference evidence="1 2" key="1">
    <citation type="journal article" date="2010" name="Nature">
        <title>Nitrite-driven anaerobic methane oxidation by oxygenic bacteria.</title>
        <authorList>
            <person name="Ettwig K.F."/>
            <person name="Butler M.K."/>
            <person name="Le Paslier D."/>
            <person name="Pelletier E."/>
            <person name="Mangenot S."/>
            <person name="Kuypers M.M.M."/>
            <person name="Schreiber F."/>
            <person name="Dutilh B.E."/>
            <person name="Zedelius J."/>
            <person name="de Beer D."/>
            <person name="Gloerich J."/>
            <person name="Wessels H.J.C.T."/>
            <person name="van Allen T."/>
            <person name="Luesken F."/>
            <person name="Wu M."/>
            <person name="van de Pas-Schoonen K.T."/>
            <person name="Op den Camp H.J.M."/>
            <person name="Janssen-Megens E.M."/>
            <person name="Francoijs K-J."/>
            <person name="Stunnenberg H."/>
            <person name="Weissenbach J."/>
            <person name="Jetten M.S.M."/>
            <person name="Strous M."/>
        </authorList>
    </citation>
    <scope>NUCLEOTIDE SEQUENCE [LARGE SCALE GENOMIC DNA]</scope>
</reference>
<sequence length="75" mass="8454">MKTTLNIDDSVMVLLKREAARQGRTMSELVESALRLMLRAQRRRSGLPPLPTFRSGGHLVDVADRDALYQAMEGR</sequence>
<dbReference type="STRING" id="671143.DAMO_2741"/>
<protein>
    <submittedName>
        <fullName evidence="1">Uncharacterized protein</fullName>
    </submittedName>
</protein>
<dbReference type="EMBL" id="FP565575">
    <property type="protein sequence ID" value="CBE69814.1"/>
    <property type="molecule type" value="Genomic_DNA"/>
</dbReference>
<dbReference type="AlphaFoldDB" id="D5MKX4"/>
<evidence type="ECO:0000313" key="2">
    <source>
        <dbReference type="Proteomes" id="UP000006898"/>
    </source>
</evidence>
<proteinExistence type="predicted"/>
<gene>
    <name evidence="1" type="ORF">DAMO_2741</name>
</gene>
<name>D5MKX4_METO1</name>